<keyword evidence="4 6" id="KW-0274">FAD</keyword>
<dbReference type="InterPro" id="IPR029041">
    <property type="entry name" value="FAD-linked_oxidoreductase-like"/>
</dbReference>
<keyword evidence="8" id="KW-1185">Reference proteome</keyword>
<evidence type="ECO:0000256" key="3">
    <source>
        <dbReference type="ARBA" id="ARBA00022630"/>
    </source>
</evidence>
<keyword evidence="5 6" id="KW-0560">Oxidoreductase</keyword>
<accession>A0ABV4KZI2</accession>
<organism evidence="7 8">
    <name type="scientific">Enterovibrio norvegicus</name>
    <dbReference type="NCBI Taxonomy" id="188144"/>
    <lineage>
        <taxon>Bacteria</taxon>
        <taxon>Pseudomonadati</taxon>
        <taxon>Pseudomonadota</taxon>
        <taxon>Gammaproteobacteria</taxon>
        <taxon>Vibrionales</taxon>
        <taxon>Vibrionaceae</taxon>
        <taxon>Enterovibrio</taxon>
    </lineage>
</organism>
<comment type="similarity">
    <text evidence="6">Belongs to the methylenetetrahydrofolate reductase family.</text>
</comment>
<evidence type="ECO:0000313" key="7">
    <source>
        <dbReference type="EMBL" id="MEZ8079944.1"/>
    </source>
</evidence>
<proteinExistence type="inferred from homology"/>
<dbReference type="SUPFAM" id="SSF51730">
    <property type="entry name" value="FAD-linked oxidoreductase"/>
    <property type="match status" value="1"/>
</dbReference>
<evidence type="ECO:0000256" key="5">
    <source>
        <dbReference type="ARBA" id="ARBA00023002"/>
    </source>
</evidence>
<dbReference type="Proteomes" id="UP001569154">
    <property type="component" value="Unassembled WGS sequence"/>
</dbReference>
<comment type="caution">
    <text evidence="7">The sequence shown here is derived from an EMBL/GenBank/DDBJ whole genome shotgun (WGS) entry which is preliminary data.</text>
</comment>
<protein>
    <recommendedName>
        <fullName evidence="6">Methylenetetrahydrofolate reductase</fullName>
    </recommendedName>
</protein>
<keyword evidence="3 6" id="KW-0285">Flavoprotein</keyword>
<dbReference type="EMBL" id="JBGONM010000003">
    <property type="protein sequence ID" value="MEZ8079944.1"/>
    <property type="molecule type" value="Genomic_DNA"/>
</dbReference>
<evidence type="ECO:0000256" key="1">
    <source>
        <dbReference type="ARBA" id="ARBA00001974"/>
    </source>
</evidence>
<sequence length="310" mass="34078">MTMIDHEVNDMSRTSEPLYSSQTGMDLLTNASLEATPKQISALVASSENGQPPHWLIKGSCVYVPFLPDAQFENAFSTCEQLLAWGMQPIPHLPARAVPSDAVLHQWLARLQDIGVTQLLLIAGDIKEPQGPYADTLSLLASDHLLHYGFTGFGFAAHPEGHPLVDAHTMKQALEFKCDYAKQNGLSCWVVTQFSFDNAALTRWLDEFQVMDLGVPVFLGLAGPTKMKNLLAYAAQCGVATSAKMLTKYSSVARLLRPWTPTEVFDALAHYQATHLNSPLKGVHLFPFGGLKQSSEWITAQKVLVNAENR</sequence>
<name>A0ABV4KZI2_9GAMM</name>
<dbReference type="GeneID" id="35872827"/>
<dbReference type="Pfam" id="PF02219">
    <property type="entry name" value="MTHFR"/>
    <property type="match status" value="1"/>
</dbReference>
<comment type="pathway">
    <text evidence="2 6">One-carbon metabolism; tetrahydrofolate interconversion.</text>
</comment>
<evidence type="ECO:0000313" key="8">
    <source>
        <dbReference type="Proteomes" id="UP001569154"/>
    </source>
</evidence>
<dbReference type="RefSeq" id="WP_017014842.1">
    <property type="nucleotide sequence ID" value="NZ_AJYG02000063.1"/>
</dbReference>
<reference evidence="7 8" key="1">
    <citation type="submission" date="2024-06" db="EMBL/GenBank/DDBJ databases">
        <authorList>
            <person name="Steensen K."/>
            <person name="Seneca J."/>
            <person name="Bartlau N."/>
            <person name="Yu A.X."/>
            <person name="Polz M.F."/>
        </authorList>
    </citation>
    <scope>NUCLEOTIDE SEQUENCE [LARGE SCALE GENOMIC DNA]</scope>
    <source>
        <strain evidence="7 8">1F260</strain>
    </source>
</reference>
<evidence type="ECO:0000256" key="2">
    <source>
        <dbReference type="ARBA" id="ARBA00004777"/>
    </source>
</evidence>
<dbReference type="Gene3D" id="3.20.20.220">
    <property type="match status" value="1"/>
</dbReference>
<dbReference type="InterPro" id="IPR003171">
    <property type="entry name" value="Mehydrof_redctse-like"/>
</dbReference>
<gene>
    <name evidence="7" type="ORF">ACED35_02405</name>
</gene>
<evidence type="ECO:0000256" key="6">
    <source>
        <dbReference type="RuleBase" id="RU003862"/>
    </source>
</evidence>
<dbReference type="GO" id="GO:0004489">
    <property type="term" value="F:methylenetetrahydrofolate reductase [NAD(P)H] activity"/>
    <property type="evidence" value="ECO:0007669"/>
    <property type="project" value="UniProtKB-EC"/>
</dbReference>
<evidence type="ECO:0000256" key="4">
    <source>
        <dbReference type="ARBA" id="ARBA00022827"/>
    </source>
</evidence>
<comment type="cofactor">
    <cofactor evidence="1 6">
        <name>FAD</name>
        <dbReference type="ChEBI" id="CHEBI:57692"/>
    </cofactor>
</comment>